<dbReference type="Pfam" id="PF00364">
    <property type="entry name" value="Biotin_lipoyl"/>
    <property type="match status" value="1"/>
</dbReference>
<dbReference type="GO" id="GO:0004736">
    <property type="term" value="F:pyruvate carboxylase activity"/>
    <property type="evidence" value="ECO:0007669"/>
    <property type="project" value="TreeGrafter"/>
</dbReference>
<dbReference type="PANTHER" id="PTHR43778">
    <property type="entry name" value="PYRUVATE CARBOXYLASE"/>
    <property type="match status" value="1"/>
</dbReference>
<dbReference type="PROSITE" id="PS50968">
    <property type="entry name" value="BIOTINYL_LIPOYL"/>
    <property type="match status" value="1"/>
</dbReference>
<sequence>MNSAKKKAAAAGGKPVGVTELVLRDGHQSLIATRMRLDDMLPVCERLDRVGFWSLEAWGGATFDACVRFLREDPWERLRKLRGVLPNTRLQMLLRGQNLLGYRHYADDVVRAFVAKAAENGIDVFRVFDALNDFRNMEVCLKAVKEAGKHAQGAISYTTSPVHETGGFVDLAKRFADAGCDSVAIKDMAGIMTPPACFELVARLKDEVGLPVAVHSHYTSGLAGMCMLRAVEAGADVIDTAISPFAEGASHPATETVCAALRGTERDPGLDPAQLDSIADYFRVVRRKYWQYESDFTGVDPRVLKHHVPGGMISNLTNQLKEQGALGQIDEVLEEIPRVRADLGYPPLVTPTSQIVGTQAVFNVVGGGKRYQTVTNEVKNLLRGLYGATPGKVDEQVRKDAVGDEEVIDCRPADLLGGAELDKIRAEAGSLATSEEDVLTYAMFPEIAKAYLQERAAGQLKPEELLPPPAPGEAPRAEGEVPSEFRITLHGETFHIKLTGAGLKSAEQRPLYFNVDGVTEEVLIETLDQAPAAAGPAATAGAGGGRPRASEPGHVATPMPGNVVQVLVKEGQAVKEGEPVLVIEAMKMENEIAAPIAGTVVAILVSVGDAVKPNEVLVEIHKKGK</sequence>
<dbReference type="SUPFAM" id="SSF51569">
    <property type="entry name" value="Aldolase"/>
    <property type="match status" value="1"/>
</dbReference>
<gene>
    <name evidence="5" type="primary">oadA</name>
    <name evidence="5" type="ORF">ISN26_02745</name>
</gene>
<evidence type="ECO:0000256" key="1">
    <source>
        <dbReference type="ARBA" id="ARBA00023267"/>
    </source>
</evidence>
<evidence type="ECO:0000313" key="6">
    <source>
        <dbReference type="Proteomes" id="UP000604381"/>
    </source>
</evidence>
<accession>A0A930Y154</accession>
<dbReference type="InterPro" id="IPR001882">
    <property type="entry name" value="Biotin_BS"/>
</dbReference>
<feature type="region of interest" description="Disordered" evidence="2">
    <location>
        <begin position="534"/>
        <end position="558"/>
    </location>
</feature>
<feature type="domain" description="Pyruvate carboxyltransferase" evidence="4">
    <location>
        <begin position="16"/>
        <end position="276"/>
    </location>
</feature>
<dbReference type="Gene3D" id="3.20.20.70">
    <property type="entry name" value="Aldolase class I"/>
    <property type="match status" value="1"/>
</dbReference>
<dbReference type="SUPFAM" id="SSF89000">
    <property type="entry name" value="post-HMGL domain-like"/>
    <property type="match status" value="1"/>
</dbReference>
<dbReference type="InterPro" id="IPR000089">
    <property type="entry name" value="Biotin_lipoyl"/>
</dbReference>
<evidence type="ECO:0000259" key="3">
    <source>
        <dbReference type="PROSITE" id="PS50968"/>
    </source>
</evidence>
<dbReference type="FunFam" id="2.40.50.100:FF:000003">
    <property type="entry name" value="Acetyl-CoA carboxylase biotin carboxyl carrier protein"/>
    <property type="match status" value="1"/>
</dbReference>
<dbReference type="PROSITE" id="PS50991">
    <property type="entry name" value="PYR_CT"/>
    <property type="match status" value="1"/>
</dbReference>
<evidence type="ECO:0000313" key="5">
    <source>
        <dbReference type="EMBL" id="MBF2734995.1"/>
    </source>
</evidence>
<keyword evidence="1" id="KW-0092">Biotin</keyword>
<organism evidence="5 6">
    <name type="scientific">Candidatus Amphirhobacter heronislandensis</name>
    <dbReference type="NCBI Taxonomy" id="1732024"/>
    <lineage>
        <taxon>Bacteria</taxon>
        <taxon>Pseudomonadati</taxon>
        <taxon>Pseudomonadota</taxon>
        <taxon>Gammaproteobacteria</taxon>
        <taxon>Candidatus Tethybacterales</taxon>
        <taxon>Candidatus Tethybacteraceae</taxon>
        <taxon>Candidatus Amphirhobacter</taxon>
    </lineage>
</organism>
<reference evidence="5" key="1">
    <citation type="submission" date="2020-10" db="EMBL/GenBank/DDBJ databases">
        <title>An improved Amphimedon queenslandica hologenome assembly reveals how three proteobacterial symbionts can extend the metabolic phenotypic of their marine sponge host.</title>
        <authorList>
            <person name="Degnan B."/>
            <person name="Degnan S."/>
            <person name="Xiang X."/>
        </authorList>
    </citation>
    <scope>NUCLEOTIDE SEQUENCE</scope>
    <source>
        <strain evidence="5">AqS2</strain>
    </source>
</reference>
<evidence type="ECO:0000256" key="2">
    <source>
        <dbReference type="SAM" id="MobiDB-lite"/>
    </source>
</evidence>
<dbReference type="AlphaFoldDB" id="A0A930Y154"/>
<dbReference type="GO" id="GO:0008948">
    <property type="term" value="F:oxaloacetate decarboxylase activity"/>
    <property type="evidence" value="ECO:0007669"/>
    <property type="project" value="InterPro"/>
</dbReference>
<evidence type="ECO:0000259" key="4">
    <source>
        <dbReference type="PROSITE" id="PS50991"/>
    </source>
</evidence>
<dbReference type="InterPro" id="IPR005776">
    <property type="entry name" value="OadA"/>
</dbReference>
<dbReference type="CDD" id="cd07937">
    <property type="entry name" value="DRE_TIM_PC_TC_5S"/>
    <property type="match status" value="1"/>
</dbReference>
<dbReference type="InterPro" id="IPR011053">
    <property type="entry name" value="Single_hybrid_motif"/>
</dbReference>
<protein>
    <submittedName>
        <fullName evidence="5">Sodium-extruding oxaloacetate decarboxylase subunit alpha</fullName>
    </submittedName>
</protein>
<dbReference type="Proteomes" id="UP000604381">
    <property type="component" value="Unassembled WGS sequence"/>
</dbReference>
<dbReference type="PANTHER" id="PTHR43778:SF2">
    <property type="entry name" value="PYRUVATE CARBOXYLASE, MITOCHONDRIAL"/>
    <property type="match status" value="1"/>
</dbReference>
<dbReference type="Pfam" id="PF02436">
    <property type="entry name" value="PYC_OADA"/>
    <property type="match status" value="1"/>
</dbReference>
<dbReference type="CDD" id="cd06850">
    <property type="entry name" value="biotinyl_domain"/>
    <property type="match status" value="1"/>
</dbReference>
<dbReference type="InterPro" id="IPR013785">
    <property type="entry name" value="Aldolase_TIM"/>
</dbReference>
<dbReference type="NCBIfam" id="TIGR01108">
    <property type="entry name" value="oadA"/>
    <property type="match status" value="1"/>
</dbReference>
<dbReference type="GO" id="GO:0006814">
    <property type="term" value="P:sodium ion transport"/>
    <property type="evidence" value="ECO:0007669"/>
    <property type="project" value="InterPro"/>
</dbReference>
<dbReference type="NCBIfam" id="NF006761">
    <property type="entry name" value="PRK09282.1"/>
    <property type="match status" value="1"/>
</dbReference>
<comment type="caution">
    <text evidence="5">The sequence shown here is derived from an EMBL/GenBank/DDBJ whole genome shotgun (WGS) entry which is preliminary data.</text>
</comment>
<dbReference type="InterPro" id="IPR003379">
    <property type="entry name" value="Carboxylase_cons_dom"/>
</dbReference>
<dbReference type="Gene3D" id="2.40.50.100">
    <property type="match status" value="1"/>
</dbReference>
<feature type="domain" description="Lipoyl-binding" evidence="3">
    <location>
        <begin position="546"/>
        <end position="621"/>
    </location>
</feature>
<dbReference type="Pfam" id="PF00682">
    <property type="entry name" value="HMGL-like"/>
    <property type="match status" value="1"/>
</dbReference>
<dbReference type="EMBL" id="JADHEI010000028">
    <property type="protein sequence ID" value="MBF2734995.1"/>
    <property type="molecule type" value="Genomic_DNA"/>
</dbReference>
<name>A0A930Y154_9GAMM</name>
<dbReference type="PROSITE" id="PS00188">
    <property type="entry name" value="BIOTIN"/>
    <property type="match status" value="1"/>
</dbReference>
<keyword evidence="6" id="KW-1185">Reference proteome</keyword>
<dbReference type="SUPFAM" id="SSF51230">
    <property type="entry name" value="Single hybrid motif"/>
    <property type="match status" value="1"/>
</dbReference>
<dbReference type="GO" id="GO:0005737">
    <property type="term" value="C:cytoplasm"/>
    <property type="evidence" value="ECO:0007669"/>
    <property type="project" value="TreeGrafter"/>
</dbReference>
<proteinExistence type="predicted"/>
<dbReference type="InterPro" id="IPR055268">
    <property type="entry name" value="PCB-like"/>
</dbReference>
<dbReference type="InterPro" id="IPR000891">
    <property type="entry name" value="PYR_CT"/>
</dbReference>
<dbReference type="GO" id="GO:0006094">
    <property type="term" value="P:gluconeogenesis"/>
    <property type="evidence" value="ECO:0007669"/>
    <property type="project" value="TreeGrafter"/>
</dbReference>